<evidence type="ECO:0000256" key="1">
    <source>
        <dbReference type="ARBA" id="ARBA00022741"/>
    </source>
</evidence>
<evidence type="ECO:0000313" key="5">
    <source>
        <dbReference type="EMBL" id="KAF4377496.1"/>
    </source>
</evidence>
<sequence>MKREGAKIMVGRLWRGSEVVLIIVVLHISVRYLAPELPITGKATTSSDVYTFGALLLEVAYRRKPIEPNAPLEELVLVDWVWENYKVGRVLDVVRYLEGEVMVPGELRAPDDELEGKKYQMGIGGHDGFDDFLDSFLSSSFDNLSGSYSFRGNNNSHRDGMDQSFASLSTSPLSLLQHGRGDTTRLSRISKPDYD</sequence>
<dbReference type="InterPro" id="IPR011009">
    <property type="entry name" value="Kinase-like_dom_sf"/>
</dbReference>
<dbReference type="SUPFAM" id="SSF56112">
    <property type="entry name" value="Protein kinase-like (PK-like)"/>
    <property type="match status" value="1"/>
</dbReference>
<accession>A0A7J6G3D0</accession>
<organism evidence="5 6">
    <name type="scientific">Cannabis sativa</name>
    <name type="common">Hemp</name>
    <name type="synonym">Marijuana</name>
    <dbReference type="NCBI Taxonomy" id="3483"/>
    <lineage>
        <taxon>Eukaryota</taxon>
        <taxon>Viridiplantae</taxon>
        <taxon>Streptophyta</taxon>
        <taxon>Embryophyta</taxon>
        <taxon>Tracheophyta</taxon>
        <taxon>Spermatophyta</taxon>
        <taxon>Magnoliopsida</taxon>
        <taxon>eudicotyledons</taxon>
        <taxon>Gunneridae</taxon>
        <taxon>Pentapetalae</taxon>
        <taxon>rosids</taxon>
        <taxon>fabids</taxon>
        <taxon>Rosales</taxon>
        <taxon>Cannabaceae</taxon>
        <taxon>Cannabis</taxon>
    </lineage>
</organism>
<keyword evidence="1" id="KW-0547">Nucleotide-binding</keyword>
<dbReference type="EMBL" id="JAATIP010000079">
    <property type="protein sequence ID" value="KAF4377496.1"/>
    <property type="molecule type" value="Genomic_DNA"/>
</dbReference>
<evidence type="ECO:0008006" key="7">
    <source>
        <dbReference type="Google" id="ProtNLM"/>
    </source>
</evidence>
<evidence type="ECO:0000256" key="2">
    <source>
        <dbReference type="ARBA" id="ARBA00022840"/>
    </source>
</evidence>
<reference evidence="5 6" key="1">
    <citation type="journal article" date="2020" name="bioRxiv">
        <title>Sequence and annotation of 42 cannabis genomes reveals extensive copy number variation in cannabinoid synthesis and pathogen resistance genes.</title>
        <authorList>
            <person name="Mckernan K.J."/>
            <person name="Helbert Y."/>
            <person name="Kane L.T."/>
            <person name="Ebling H."/>
            <person name="Zhang L."/>
            <person name="Liu B."/>
            <person name="Eaton Z."/>
            <person name="Mclaughlin S."/>
            <person name="Kingan S."/>
            <person name="Baybayan P."/>
            <person name="Concepcion G."/>
            <person name="Jordan M."/>
            <person name="Riva A."/>
            <person name="Barbazuk W."/>
            <person name="Harkins T."/>
        </authorList>
    </citation>
    <scope>NUCLEOTIDE SEQUENCE [LARGE SCALE GENOMIC DNA]</scope>
    <source>
        <strain evidence="6">cv. Jamaican Lion 4</strain>
        <tissue evidence="5">Leaf</tissue>
    </source>
</reference>
<protein>
    <recommendedName>
        <fullName evidence="7">Protein kinase domain-containing protein</fullName>
    </recommendedName>
</protein>
<keyword evidence="4" id="KW-0472">Membrane</keyword>
<feature type="region of interest" description="Disordered" evidence="3">
    <location>
        <begin position="176"/>
        <end position="195"/>
    </location>
</feature>
<proteinExistence type="predicted"/>
<keyword evidence="4" id="KW-0812">Transmembrane</keyword>
<dbReference type="InterPro" id="IPR050528">
    <property type="entry name" value="L-type_Lectin-RKs"/>
</dbReference>
<evidence type="ECO:0000313" key="6">
    <source>
        <dbReference type="Proteomes" id="UP000525078"/>
    </source>
</evidence>
<feature type="compositionally biased region" description="Basic and acidic residues" evidence="3">
    <location>
        <begin position="179"/>
        <end position="195"/>
    </location>
</feature>
<dbReference type="Gene3D" id="1.10.510.10">
    <property type="entry name" value="Transferase(Phosphotransferase) domain 1"/>
    <property type="match status" value="1"/>
</dbReference>
<dbReference type="GO" id="GO:0005524">
    <property type="term" value="F:ATP binding"/>
    <property type="evidence" value="ECO:0007669"/>
    <property type="project" value="UniProtKB-KW"/>
</dbReference>
<comment type="caution">
    <text evidence="5">The sequence shown here is derived from an EMBL/GenBank/DDBJ whole genome shotgun (WGS) entry which is preliminary data.</text>
</comment>
<dbReference type="PANTHER" id="PTHR27007">
    <property type="match status" value="1"/>
</dbReference>
<dbReference type="AlphaFoldDB" id="A0A7J6G3D0"/>
<keyword evidence="2" id="KW-0067">ATP-binding</keyword>
<evidence type="ECO:0000256" key="3">
    <source>
        <dbReference type="SAM" id="MobiDB-lite"/>
    </source>
</evidence>
<keyword evidence="4" id="KW-1133">Transmembrane helix</keyword>
<feature type="transmembrane region" description="Helical" evidence="4">
    <location>
        <begin position="12"/>
        <end position="34"/>
    </location>
</feature>
<dbReference type="Proteomes" id="UP000525078">
    <property type="component" value="Unassembled WGS sequence"/>
</dbReference>
<evidence type="ECO:0000256" key="4">
    <source>
        <dbReference type="SAM" id="Phobius"/>
    </source>
</evidence>
<name>A0A7J6G3D0_CANSA</name>
<gene>
    <name evidence="5" type="ORF">F8388_024987</name>
</gene>